<protein>
    <submittedName>
        <fullName evidence="2">Uncharacterized protein</fullName>
    </submittedName>
</protein>
<organism evidence="2 3">
    <name type="scientific">Alkalihalophilus pseudofirmus (strain ATCC BAA-2126 / JCM 17055 / OF4)</name>
    <name type="common">Bacillus pseudofirmus</name>
    <dbReference type="NCBI Taxonomy" id="398511"/>
    <lineage>
        <taxon>Bacteria</taxon>
        <taxon>Bacillati</taxon>
        <taxon>Bacillota</taxon>
        <taxon>Bacilli</taxon>
        <taxon>Bacillales</taxon>
        <taxon>Bacillaceae</taxon>
        <taxon>Alkalihalophilus</taxon>
    </lineage>
</organism>
<evidence type="ECO:0000313" key="2">
    <source>
        <dbReference type="EMBL" id="ADC52247.1"/>
    </source>
</evidence>
<proteinExistence type="predicted"/>
<dbReference type="EMBL" id="CP001879">
    <property type="protein sequence ID" value="ADC52247.1"/>
    <property type="molecule type" value="Genomic_DNA"/>
</dbReference>
<dbReference type="Proteomes" id="UP000001544">
    <property type="component" value="Plasmid pBpOF4-01"/>
</dbReference>
<keyword evidence="1" id="KW-0472">Membrane</keyword>
<geneLocation type="plasmid" evidence="2 3">
    <name>pBpOF4-01</name>
</geneLocation>
<sequence length="50" mass="5743">MFDLANMNLWIIGALILIALYILRVFSRLVIKLISVVFAILWVVRIAITL</sequence>
<dbReference type="AlphaFoldDB" id="D3G1M1"/>
<name>D3G1M1_ALKPO</name>
<keyword evidence="1" id="KW-1133">Transmembrane helix</keyword>
<dbReference type="KEGG" id="bpf:BpOF4_21259"/>
<keyword evidence="1" id="KW-0812">Transmembrane</keyword>
<gene>
    <name evidence="2" type="ordered locus">BpOF4_21259</name>
</gene>
<dbReference type="HOGENOM" id="CLU_3114695_0_0_9"/>
<feature type="transmembrane region" description="Helical" evidence="1">
    <location>
        <begin position="29"/>
        <end position="48"/>
    </location>
</feature>
<evidence type="ECO:0000313" key="3">
    <source>
        <dbReference type="Proteomes" id="UP000001544"/>
    </source>
</evidence>
<evidence type="ECO:0000256" key="1">
    <source>
        <dbReference type="SAM" id="Phobius"/>
    </source>
</evidence>
<keyword evidence="3" id="KW-1185">Reference proteome</keyword>
<reference evidence="2 3" key="1">
    <citation type="journal article" date="2011" name="Environ. Microbiol.">
        <title>Genome of alkaliphilic Bacillus pseudofirmus OF4 reveals adaptations that support the ability to grow in an external pH range from 7.5 to 11.4.</title>
        <authorList>
            <person name="Janto B."/>
            <person name="Ahmed A."/>
            <person name="Ito M."/>
            <person name="Liu J."/>
            <person name="Hicks D.B."/>
            <person name="Pagni S."/>
            <person name="Fackelmayer O.J."/>
            <person name="Smith T.A."/>
            <person name="Earl J."/>
            <person name="Elbourne L.D."/>
            <person name="Hassan K."/>
            <person name="Paulsen I.T."/>
            <person name="Kolsto A.B."/>
            <person name="Tourasse N.J."/>
            <person name="Ehrlich G.D."/>
            <person name="Boissy R."/>
            <person name="Ivey D.M."/>
            <person name="Li G."/>
            <person name="Xue Y."/>
            <person name="Ma Y."/>
            <person name="Hu F.Z."/>
            <person name="Krulwich T.A."/>
        </authorList>
    </citation>
    <scope>NUCLEOTIDE SEQUENCE [LARGE SCALE GENOMIC DNA]</scope>
    <source>
        <strain evidence="3">ATCC BAA-2126 / JCM 17055 / OF4</strain>
    </source>
</reference>
<accession>D3G1M1</accession>
<feature type="transmembrane region" description="Helical" evidence="1">
    <location>
        <begin position="7"/>
        <end position="23"/>
    </location>
</feature>
<keyword evidence="2" id="KW-0614">Plasmid</keyword>